<keyword evidence="4" id="KW-1185">Reference proteome</keyword>
<dbReference type="Pfam" id="PF24864">
    <property type="entry name" value="DUF7730"/>
    <property type="match status" value="1"/>
</dbReference>
<sequence length="323" mass="37841">MPSLRVIIDLIVSTIIDAVWRPFDFVDERLNQRQRKKREPLYDGPSPVQRSDFNYLNLRRQEAAHFQPKPRSRSLTLPLPPSSITPGTKQRTLAQTKSTLITKLSTEIRLIIWEYALTDKMVHITQERKKLLNKPCIDTSDTVERHLDCCCASAYGDIWSEQNSAKLLPLLRTCRLVYSEAVDILYSRNTFRFEHLDTFIHFSTVILPSRFNSIRSLQIYWYFKRDIYLNSSFSYPPYDKATWEKACSILANIDALRYLTLTLGARSWHQTSKDKLLQSLMQIQPRKRFEVTVPWVWPGLEEVEREKLEGMPFTILHMSDLPA</sequence>
<accession>A0A8E2ER42</accession>
<proteinExistence type="predicted"/>
<dbReference type="EMBL" id="KV750771">
    <property type="protein sequence ID" value="OCL03295.1"/>
    <property type="molecule type" value="Genomic_DNA"/>
</dbReference>
<gene>
    <name evidence="3" type="ORF">AOQ84DRAFT_356975</name>
</gene>
<organism evidence="3 4">
    <name type="scientific">Glonium stellatum</name>
    <dbReference type="NCBI Taxonomy" id="574774"/>
    <lineage>
        <taxon>Eukaryota</taxon>
        <taxon>Fungi</taxon>
        <taxon>Dikarya</taxon>
        <taxon>Ascomycota</taxon>
        <taxon>Pezizomycotina</taxon>
        <taxon>Dothideomycetes</taxon>
        <taxon>Pleosporomycetidae</taxon>
        <taxon>Gloniales</taxon>
        <taxon>Gloniaceae</taxon>
        <taxon>Glonium</taxon>
    </lineage>
</organism>
<dbReference type="InterPro" id="IPR056632">
    <property type="entry name" value="DUF7730"/>
</dbReference>
<name>A0A8E2ER42_9PEZI</name>
<feature type="region of interest" description="Disordered" evidence="1">
    <location>
        <begin position="67"/>
        <end position="91"/>
    </location>
</feature>
<dbReference type="AlphaFoldDB" id="A0A8E2ER42"/>
<evidence type="ECO:0000313" key="3">
    <source>
        <dbReference type="EMBL" id="OCL03295.1"/>
    </source>
</evidence>
<feature type="domain" description="DUF7730" evidence="2">
    <location>
        <begin position="94"/>
        <end position="296"/>
    </location>
</feature>
<dbReference type="PANTHER" id="PTHR38790">
    <property type="entry name" value="2EXR DOMAIN-CONTAINING PROTEIN-RELATED"/>
    <property type="match status" value="1"/>
</dbReference>
<dbReference type="OrthoDB" id="4757095at2759"/>
<evidence type="ECO:0000259" key="2">
    <source>
        <dbReference type="Pfam" id="PF24864"/>
    </source>
</evidence>
<evidence type="ECO:0000256" key="1">
    <source>
        <dbReference type="SAM" id="MobiDB-lite"/>
    </source>
</evidence>
<reference evidence="3 4" key="1">
    <citation type="journal article" date="2016" name="Nat. Commun.">
        <title>Ectomycorrhizal ecology is imprinted in the genome of the dominant symbiotic fungus Cenococcum geophilum.</title>
        <authorList>
            <consortium name="DOE Joint Genome Institute"/>
            <person name="Peter M."/>
            <person name="Kohler A."/>
            <person name="Ohm R.A."/>
            <person name="Kuo A."/>
            <person name="Krutzmann J."/>
            <person name="Morin E."/>
            <person name="Arend M."/>
            <person name="Barry K.W."/>
            <person name="Binder M."/>
            <person name="Choi C."/>
            <person name="Clum A."/>
            <person name="Copeland A."/>
            <person name="Grisel N."/>
            <person name="Haridas S."/>
            <person name="Kipfer T."/>
            <person name="LaButti K."/>
            <person name="Lindquist E."/>
            <person name="Lipzen A."/>
            <person name="Maire R."/>
            <person name="Meier B."/>
            <person name="Mihaltcheva S."/>
            <person name="Molinier V."/>
            <person name="Murat C."/>
            <person name="Poggeler S."/>
            <person name="Quandt C.A."/>
            <person name="Sperisen C."/>
            <person name="Tritt A."/>
            <person name="Tisserant E."/>
            <person name="Crous P.W."/>
            <person name="Henrissat B."/>
            <person name="Nehls U."/>
            <person name="Egli S."/>
            <person name="Spatafora J.W."/>
            <person name="Grigoriev I.V."/>
            <person name="Martin F.M."/>
        </authorList>
    </citation>
    <scope>NUCLEOTIDE SEQUENCE [LARGE SCALE GENOMIC DNA]</scope>
    <source>
        <strain evidence="3 4">CBS 207.34</strain>
    </source>
</reference>
<dbReference type="Proteomes" id="UP000250140">
    <property type="component" value="Unassembled WGS sequence"/>
</dbReference>
<protein>
    <recommendedName>
        <fullName evidence="2">DUF7730 domain-containing protein</fullName>
    </recommendedName>
</protein>
<evidence type="ECO:0000313" key="4">
    <source>
        <dbReference type="Proteomes" id="UP000250140"/>
    </source>
</evidence>